<dbReference type="AlphaFoldDB" id="A0A4Y9VT66"/>
<proteinExistence type="predicted"/>
<reference evidence="1 2" key="1">
    <citation type="submission" date="2018-02" db="EMBL/GenBank/DDBJ databases">
        <title>A novel lanthanide dependent methylotroph, Methylotenera sp. La3113.</title>
        <authorList>
            <person name="Lv H."/>
            <person name="Tani A."/>
        </authorList>
    </citation>
    <scope>NUCLEOTIDE SEQUENCE [LARGE SCALE GENOMIC DNA]</scope>
    <source>
        <strain evidence="1 2">La3113</strain>
    </source>
</reference>
<organism evidence="1 2">
    <name type="scientific">Methylotenera oryzisoli</name>
    <dbReference type="NCBI Taxonomy" id="2080758"/>
    <lineage>
        <taxon>Bacteria</taxon>
        <taxon>Pseudomonadati</taxon>
        <taxon>Pseudomonadota</taxon>
        <taxon>Betaproteobacteria</taxon>
        <taxon>Nitrosomonadales</taxon>
        <taxon>Methylophilaceae</taxon>
        <taxon>Methylotenera</taxon>
    </lineage>
</organism>
<comment type="caution">
    <text evidence="1">The sequence shown here is derived from an EMBL/GenBank/DDBJ whole genome shotgun (WGS) entry which is preliminary data.</text>
</comment>
<dbReference type="SUPFAM" id="SSF51445">
    <property type="entry name" value="(Trans)glycosidases"/>
    <property type="match status" value="1"/>
</dbReference>
<dbReference type="Pfam" id="PF06293">
    <property type="entry name" value="Kdo"/>
    <property type="match status" value="1"/>
</dbReference>
<protein>
    <submittedName>
        <fullName evidence="1">Uncharacterized protein</fullName>
    </submittedName>
</protein>
<dbReference type="SUPFAM" id="SSF56112">
    <property type="entry name" value="Protein kinase-like (PK-like)"/>
    <property type="match status" value="1"/>
</dbReference>
<evidence type="ECO:0000313" key="2">
    <source>
        <dbReference type="Proteomes" id="UP000297706"/>
    </source>
</evidence>
<evidence type="ECO:0000313" key="1">
    <source>
        <dbReference type="EMBL" id="TFW72582.1"/>
    </source>
</evidence>
<name>A0A4Y9VT66_9PROT</name>
<dbReference type="RefSeq" id="WP_135276619.1">
    <property type="nucleotide sequence ID" value="NZ_PQVH01000005.1"/>
</dbReference>
<dbReference type="InterPro" id="IPR011009">
    <property type="entry name" value="Kinase-like_dom_sf"/>
</dbReference>
<dbReference type="Proteomes" id="UP000297706">
    <property type="component" value="Unassembled WGS sequence"/>
</dbReference>
<sequence length="752" mass="86062">MNNSTKQRSMLTWSIIRKGLAYILSGRMRQKDAHLPVNQHQVPANFIGVCVASAADPAMDDYVISELLALGIKQVRLDFTYGDLESFNARFLQRLINDGFHVTLHLIQPFRNAKNMESKAEQAAWQIFLDNVISRFGSQITRIEIGNTINRKRWTGYTPDGFIAAWNIAYTSIKQHHIELAGPNVTDFEPIYNIGILSQLKARQQLPDVHSNNLFSERVSEPERFDHRILKYRWATIFKYNLVKKARLLKKVGTDFGIKRFISPVAFWAIYRIQRLLPDGEQKQADYAARYMILNAASGALDQAFWGAFICHREGLIDDGLLDAEYPALERVTHYASVDGNVNNFWRHASFHAIKTVTAMIQGAKYIKAISSANGLEIHHFQTNEYDIHALWTINGKVALLQDIYEAADISTGEIIHRDGHPLTLASHIVCESPIYIRWPKNHTVNIKESCGLAQDLAIHAHIAALQYFPFRQGQWFGMILARNAEEALLIGEQLHPSNLISPQKASALRHARNAIWALPDPRNAQAQVTVKQPIKMYPHKAFLDRFKPSKAKRSWNGAVELLRRGISTAHPVAFFEQTGDKTLKQNFYICDYVKADCSVGEMFVHFAKGNKEFHFADKDYAIRAEDAYTQLAQYLHRMHQTGTFFRDLSGGNVLVQLQSNRQLAFSLIDTARAHFYTHPTAMKYRISDLARVCNKLHWAGRERFMGLYLANIGRKLTLQIKLSLYLYDFKVAFKRKFGRKGIKKLKQKFKK</sequence>
<dbReference type="Gene3D" id="3.20.20.80">
    <property type="entry name" value="Glycosidases"/>
    <property type="match status" value="1"/>
</dbReference>
<dbReference type="InterPro" id="IPR017853">
    <property type="entry name" value="GH"/>
</dbReference>
<accession>A0A4Y9VT66</accession>
<dbReference type="OrthoDB" id="8530337at2"/>
<gene>
    <name evidence="1" type="ORF">C3Y98_02965</name>
</gene>
<dbReference type="Gene3D" id="1.10.510.10">
    <property type="entry name" value="Transferase(Phosphotransferase) domain 1"/>
    <property type="match status" value="1"/>
</dbReference>
<keyword evidence="2" id="KW-1185">Reference proteome</keyword>
<dbReference type="EMBL" id="PQVH01000005">
    <property type="protein sequence ID" value="TFW72582.1"/>
    <property type="molecule type" value="Genomic_DNA"/>
</dbReference>